<feature type="region of interest" description="Disordered" evidence="1">
    <location>
        <begin position="1117"/>
        <end position="1154"/>
    </location>
</feature>
<evidence type="ECO:0000313" key="3">
    <source>
        <dbReference type="Proteomes" id="UP000293360"/>
    </source>
</evidence>
<proteinExistence type="predicted"/>
<feature type="compositionally biased region" description="Polar residues" evidence="1">
    <location>
        <begin position="644"/>
        <end position="669"/>
    </location>
</feature>
<comment type="caution">
    <text evidence="2">The sequence shown here is derived from an EMBL/GenBank/DDBJ whole genome shotgun (WGS) entry which is preliminary data.</text>
</comment>
<dbReference type="EMBL" id="QJNU01000598">
    <property type="protein sequence ID" value="RYO92961.1"/>
    <property type="molecule type" value="Genomic_DNA"/>
</dbReference>
<reference evidence="2 3" key="1">
    <citation type="submission" date="2018-06" db="EMBL/GenBank/DDBJ databases">
        <title>Complete Genomes of Monosporascus.</title>
        <authorList>
            <person name="Robinson A.J."/>
            <person name="Natvig D.O."/>
        </authorList>
    </citation>
    <scope>NUCLEOTIDE SEQUENCE [LARGE SCALE GENOMIC DNA]</scope>
    <source>
        <strain evidence="2 3">CBS 110550</strain>
    </source>
</reference>
<feature type="compositionally biased region" description="Low complexity" evidence="1">
    <location>
        <begin position="912"/>
        <end position="924"/>
    </location>
</feature>
<feature type="compositionally biased region" description="Acidic residues" evidence="1">
    <location>
        <begin position="828"/>
        <end position="838"/>
    </location>
</feature>
<feature type="region of interest" description="Disordered" evidence="1">
    <location>
        <begin position="786"/>
        <end position="1064"/>
    </location>
</feature>
<feature type="region of interest" description="Disordered" evidence="1">
    <location>
        <begin position="587"/>
        <end position="669"/>
    </location>
</feature>
<feature type="compositionally biased region" description="Polar residues" evidence="1">
    <location>
        <begin position="858"/>
        <end position="869"/>
    </location>
</feature>
<dbReference type="STRING" id="155417.A0A4Q4T0Q4"/>
<feature type="compositionally biased region" description="Gly residues" evidence="1">
    <location>
        <begin position="1015"/>
        <end position="1026"/>
    </location>
</feature>
<feature type="compositionally biased region" description="Basic and acidic residues" evidence="1">
    <location>
        <begin position="587"/>
        <end position="598"/>
    </location>
</feature>
<feature type="region of interest" description="Disordered" evidence="1">
    <location>
        <begin position="307"/>
        <end position="344"/>
    </location>
</feature>
<accession>A0A4Q4T0Q4</accession>
<feature type="compositionally biased region" description="Basic and acidic residues" evidence="1">
    <location>
        <begin position="315"/>
        <end position="344"/>
    </location>
</feature>
<evidence type="ECO:0000313" key="2">
    <source>
        <dbReference type="EMBL" id="RYO92961.1"/>
    </source>
</evidence>
<protein>
    <submittedName>
        <fullName evidence="2">Uncharacterized protein</fullName>
    </submittedName>
</protein>
<dbReference type="Proteomes" id="UP000293360">
    <property type="component" value="Unassembled WGS sequence"/>
</dbReference>
<sequence>MSTPDDTPVSLSAYRIKGIHSALAEYKRAFTDFINSQINFRDGCTTSEKVLKELVDAHYRPIKRSLILFAERQAFGDDSDDREFKKVLQKALQEHVDHLEHVVDVIDRQADINWGSGEQASANLMWLRQLQAQTVDKATTSNKKLARLLKRLGNWLGHQDQALFSKIKTARRKRDASSMGNYSSRRSKSLKRQKTDNLRAGDWYGDHKDRLAINVLAVELINQFNTVWKEREEELLAGKDATNVNNLTANMETVLAALGKPDTIVPGQSGGRHLNYSFLLEGNNYDDHVGYGGCIGFNNIKEMLGGQLSPEEMDPEPKESELKKKGHPKGDLRGGAKGEARRHGFEISEVERELAVLRSAAGFPRGSREEIGDLDGAEGIDGLREVLRNRTTPVMLTGNDPATDNSPLREKLRALFRRTVLPQDFSDIESTDDPSELELLRDENKAIIEQLRKELQTWIDNSIVRGHNARDRRWTNDGRQFRPDLSPRPDEQVYTAFQLWFRLTAQLAVVYRMCNLQLADAADALRAEQDLLRGLQLHEQVWNIWDMVHRNKDLTRRARIETMETSEQRSLRRMELRQLFERDIKNFQKVIDGERPADKPGTSTRRQPQPSPRGTEGTSRTAQPTSQTTKPTSKPKSTRKPQADTPTPQADTSTSQAGRPSTPPLSQSAQLSEYLNLVVQMRDKYADARERCIRNRERLDGGDPATHPQWRRLNIDIAGLNSLIWSLNDEISAIQSGSYNPYTDELEKRSYPLAPPEVRYQYVIPEPEPKPLPLGIATLAPGPMPGEHPTPGLPKVLVGAPPTFGTDPPPEKISNPPLFGSKDHSDLYGDDWLDDGDDGFNKGLTGPKPPAPKPSAFNAFSTPETSKQVPESPRQPRRYQIPPPKTPPTPFSATSIPTNIPSFPTVQSGLLNRTTSGRNGTRNTYDIFTSKPKKNAGILPLTKPSTNTVAPTTQSKPVRPARKASNTDRLKKPSPSTDHFPKPIRNQLFRPTILSTAKPATPEPSPEDEDRGSEGGRSGVDTGDGGKSSDRDLISETSDGGGDVGRVSDLEGGGEAATREPPFGDADLITLADVPAGQEPDVQAAIPGFDGWPYLKSMFLRLALAANARKVREGEFSILPSSPEDPTKKTKMPGGDGEAHVAYRRPAPGTDGAKKEEDYKKLFDATFPEGARTISTPGLGFYCAIFAMVESFMAQFGHLNPQPTAEALIQANRTHPRLAAIGIQLGNLGGDGGERNFLMDHAAAILEAWAEGEGITVTLGIEFSSPDFGTRPVYWVSDFHCPYVVWIHHNNFNHYSGLRDATVPESAELKALQQTFYSIHQVRGLKTPSPKKTREWVAKGRKR</sequence>
<name>A0A4Q4T0Q4_9PEZI</name>
<gene>
    <name evidence="2" type="ORF">DL764_008063</name>
</gene>
<organism evidence="2 3">
    <name type="scientific">Monosporascus ibericus</name>
    <dbReference type="NCBI Taxonomy" id="155417"/>
    <lineage>
        <taxon>Eukaryota</taxon>
        <taxon>Fungi</taxon>
        <taxon>Dikarya</taxon>
        <taxon>Ascomycota</taxon>
        <taxon>Pezizomycotina</taxon>
        <taxon>Sordariomycetes</taxon>
        <taxon>Xylariomycetidae</taxon>
        <taxon>Xylariales</taxon>
        <taxon>Xylariales incertae sedis</taxon>
        <taxon>Monosporascus</taxon>
    </lineage>
</organism>
<evidence type="ECO:0000256" key="1">
    <source>
        <dbReference type="SAM" id="MobiDB-lite"/>
    </source>
</evidence>
<keyword evidence="3" id="KW-1185">Reference proteome</keyword>
<feature type="compositionally biased region" description="Pro residues" evidence="1">
    <location>
        <begin position="881"/>
        <end position="890"/>
    </location>
</feature>
<dbReference type="OrthoDB" id="310217at2759"/>
<feature type="compositionally biased region" description="Polar residues" evidence="1">
    <location>
        <begin position="943"/>
        <end position="956"/>
    </location>
</feature>
<feature type="region of interest" description="Disordered" evidence="1">
    <location>
        <begin position="169"/>
        <end position="194"/>
    </location>
</feature>
<feature type="compositionally biased region" description="Polar residues" evidence="1">
    <location>
        <begin position="891"/>
        <end position="911"/>
    </location>
</feature>
<feature type="compositionally biased region" description="Low complexity" evidence="1">
    <location>
        <begin position="623"/>
        <end position="635"/>
    </location>
</feature>